<dbReference type="InterPro" id="IPR027417">
    <property type="entry name" value="P-loop_NTPase"/>
</dbReference>
<evidence type="ECO:0000256" key="2">
    <source>
        <dbReference type="ARBA" id="ARBA00017846"/>
    </source>
</evidence>
<evidence type="ECO:0000256" key="9">
    <source>
        <dbReference type="ARBA" id="ARBA00023172"/>
    </source>
</evidence>
<dbReference type="PROSITE" id="PS51194">
    <property type="entry name" value="HELICASE_CTER"/>
    <property type="match status" value="1"/>
</dbReference>
<dbReference type="GO" id="GO:0016887">
    <property type="term" value="F:ATP hydrolysis activity"/>
    <property type="evidence" value="ECO:0007669"/>
    <property type="project" value="RHEA"/>
</dbReference>
<dbReference type="InterPro" id="IPR045562">
    <property type="entry name" value="RecG_dom3_C"/>
</dbReference>
<dbReference type="InterPro" id="IPR033454">
    <property type="entry name" value="RecG_wedge"/>
</dbReference>
<dbReference type="Gene3D" id="3.40.50.300">
    <property type="entry name" value="P-loop containing nucleotide triphosphate hydrolases"/>
    <property type="match status" value="2"/>
</dbReference>
<gene>
    <name evidence="18" type="ORF">XD73_0452</name>
</gene>
<dbReference type="PROSITE" id="PS51192">
    <property type="entry name" value="HELICASE_ATP_BIND_1"/>
    <property type="match status" value="1"/>
</dbReference>
<dbReference type="InterPro" id="IPR012340">
    <property type="entry name" value="NA-bd_OB-fold"/>
</dbReference>
<dbReference type="EMBL" id="LGFU01000013">
    <property type="protein sequence ID" value="KUK46669.1"/>
    <property type="molecule type" value="Genomic_DNA"/>
</dbReference>
<dbReference type="GO" id="GO:0006281">
    <property type="term" value="P:DNA repair"/>
    <property type="evidence" value="ECO:0007669"/>
    <property type="project" value="UniProtKB-UniRule"/>
</dbReference>
<organism evidence="18 19">
    <name type="scientific">Anaerolinea thermophila</name>
    <dbReference type="NCBI Taxonomy" id="167964"/>
    <lineage>
        <taxon>Bacteria</taxon>
        <taxon>Bacillati</taxon>
        <taxon>Chloroflexota</taxon>
        <taxon>Anaerolineae</taxon>
        <taxon>Anaerolineales</taxon>
        <taxon>Anaerolineaceae</taxon>
        <taxon>Anaerolinea</taxon>
    </lineage>
</organism>
<comment type="caution">
    <text evidence="18">The sequence shown here is derived from an EMBL/GenBank/DDBJ whole genome shotgun (WGS) entry which is preliminary data.</text>
</comment>
<comment type="catalytic activity">
    <reaction evidence="12 15">
        <text>Couples ATP hydrolysis with the unwinding of duplex DNA by translocating in the 3'-5' direction.</text>
        <dbReference type="EC" id="5.6.2.4"/>
    </reaction>
</comment>
<evidence type="ECO:0000256" key="3">
    <source>
        <dbReference type="ARBA" id="ARBA00022741"/>
    </source>
</evidence>
<dbReference type="SUPFAM" id="SSF52540">
    <property type="entry name" value="P-loop containing nucleoside triphosphate hydrolases"/>
    <property type="match status" value="2"/>
</dbReference>
<keyword evidence="6 15" id="KW-0347">Helicase</keyword>
<dbReference type="InterPro" id="IPR004609">
    <property type="entry name" value="ATP-dep_DNA_helicase_RecG"/>
</dbReference>
<evidence type="ECO:0000256" key="4">
    <source>
        <dbReference type="ARBA" id="ARBA00022763"/>
    </source>
</evidence>
<reference evidence="18 19" key="1">
    <citation type="journal article" date="2015" name="MBio">
        <title>Genome-Resolved Metagenomic Analysis Reveals Roles for Candidate Phyla and Other Microbial Community Members in Biogeochemical Transformations in Oil Reservoirs.</title>
        <authorList>
            <person name="Hu P."/>
            <person name="Tom L."/>
            <person name="Singh A."/>
            <person name="Thomas B.C."/>
            <person name="Baker B.J."/>
            <person name="Piceno Y.M."/>
            <person name="Andersen G.L."/>
            <person name="Banfield J.F."/>
        </authorList>
    </citation>
    <scope>NUCLEOTIDE SEQUENCE [LARGE SCALE GENOMIC DNA]</scope>
    <source>
        <strain evidence="18">46_16</strain>
    </source>
</reference>
<dbReference type="NCBIfam" id="NF008168">
    <property type="entry name" value="PRK10917.2-2"/>
    <property type="match status" value="1"/>
</dbReference>
<dbReference type="Gene3D" id="2.40.50.140">
    <property type="entry name" value="Nucleic acid-binding proteins"/>
    <property type="match status" value="1"/>
</dbReference>
<dbReference type="GO" id="GO:0043138">
    <property type="term" value="F:3'-5' DNA helicase activity"/>
    <property type="evidence" value="ECO:0007669"/>
    <property type="project" value="UniProtKB-EC"/>
</dbReference>
<keyword evidence="7 15" id="KW-0067">ATP-binding</keyword>
<evidence type="ECO:0000256" key="15">
    <source>
        <dbReference type="RuleBase" id="RU363016"/>
    </source>
</evidence>
<dbReference type="Pfam" id="PF00270">
    <property type="entry name" value="DEAD"/>
    <property type="match status" value="1"/>
</dbReference>
<sequence length="796" mass="90198">MHASFIELLKYLKLETTKGFNNKAIVGGFERLLPIWQEKAIAEGADSNLISQIVILMQPYDESSLESRKNIIHSVVALLKEDDREKESAHIQGSTPKKSVPSEPYQPRAVFAPLTVIQGIGDKMALKLKKLGLDTIYDLLHYYPRRYNDYSQLTPIRDLQFGEEVTISGSVQSIQKRNAKNSRLQLVECMISDGTGSLWVTWFNQPWLTNRLNIGTHIVCSGKIDTYLGRLCLNNPEWEPINAEHLHTNRIVPVYSLTAGIQQKWLRERIYQAITFWTQRIRDYLPENILQQEKLLSLNDALNGIHFPSDHENLHRSIERLSFDEVFLMQLGYARQKADWNSLSAHPYQIEDDILQKEISALPYELTESQMQSLAEIRSDLSSGKLMNRLLQGDVGAGKTVVARFAMEIIVRAGKQTAFLAPTALLAQQHYQTLLSMFLQDGILSQEEIICLLGATPEKEKQKIRKELASGSIKVIVGTHALLEDPVEFQDLQMVVIDEQHRFGVAQRAAIRAKGDNPHILIMSATPIPRSLNLTIHGDLDVSTLSDMPGGRIPVATYVLHPQQKEIAYEKIRTQVQSGYQAFVVYPQIDSDEDEPNNLAVTTGYTELEKNIFPDFRIGLLHGKLKQEEKDTIMEQFRRQELDILASTTVIEVGMDIPNATIILIEGANRFGLAQLHQLRGRVGRGEVASFCYLIPEEDNSIENERLRKMTETNDGFALAEFDLKTRGPGDFFGTRQSGYRGLKLANISDIKLITRARSQAEALLKRDPDLVLEENQALRYEFDHLWNNTTNGELS</sequence>
<evidence type="ECO:0000256" key="8">
    <source>
        <dbReference type="ARBA" id="ARBA00023125"/>
    </source>
</evidence>
<keyword evidence="11" id="KW-0413">Isomerase</keyword>
<dbReference type="Pfam" id="PF00271">
    <property type="entry name" value="Helicase_C"/>
    <property type="match status" value="1"/>
</dbReference>
<keyword evidence="5 15" id="KW-0378">Hydrolase</keyword>
<dbReference type="GO" id="GO:0005524">
    <property type="term" value="F:ATP binding"/>
    <property type="evidence" value="ECO:0007669"/>
    <property type="project" value="UniProtKB-KW"/>
</dbReference>
<evidence type="ECO:0000259" key="17">
    <source>
        <dbReference type="PROSITE" id="PS51194"/>
    </source>
</evidence>
<protein>
    <recommendedName>
        <fullName evidence="2 15">ATP-dependent DNA helicase RecG</fullName>
        <ecNumber evidence="13 15">5.6.2.4</ecNumber>
    </recommendedName>
</protein>
<dbReference type="PATRIC" id="fig|167964.4.peg.949"/>
<dbReference type="NCBIfam" id="TIGR00643">
    <property type="entry name" value="recG"/>
    <property type="match status" value="1"/>
</dbReference>
<comment type="function">
    <text evidence="15">Plays a critical role in recombination and DNA repair. Helps process Holliday junction intermediates to mature products by catalyzing branch migration. Has replication fork regression activity, unwinds stalled or blocked replication forks to make a HJ that can be resolved. Has a DNA unwinding activity characteristic of a DNA helicase with 3'-5' polarity.</text>
</comment>
<evidence type="ECO:0000313" key="18">
    <source>
        <dbReference type="EMBL" id="KUK46669.1"/>
    </source>
</evidence>
<dbReference type="EC" id="5.6.2.4" evidence="13 15"/>
<dbReference type="InterPro" id="IPR011545">
    <property type="entry name" value="DEAD/DEAH_box_helicase_dom"/>
</dbReference>
<evidence type="ECO:0000256" key="5">
    <source>
        <dbReference type="ARBA" id="ARBA00022801"/>
    </source>
</evidence>
<evidence type="ECO:0000256" key="11">
    <source>
        <dbReference type="ARBA" id="ARBA00023235"/>
    </source>
</evidence>
<evidence type="ECO:0000256" key="7">
    <source>
        <dbReference type="ARBA" id="ARBA00022840"/>
    </source>
</evidence>
<dbReference type="PANTHER" id="PTHR47964">
    <property type="entry name" value="ATP-DEPENDENT DNA HELICASE HOMOLOG RECG, CHLOROPLASTIC"/>
    <property type="match status" value="1"/>
</dbReference>
<evidence type="ECO:0000313" key="19">
    <source>
        <dbReference type="Proteomes" id="UP000064249"/>
    </source>
</evidence>
<keyword evidence="10 15" id="KW-0234">DNA repair</keyword>
<dbReference type="Pfam" id="PF17191">
    <property type="entry name" value="RecG_wedge"/>
    <property type="match status" value="1"/>
</dbReference>
<feature type="domain" description="Helicase ATP-binding" evidence="16">
    <location>
        <begin position="380"/>
        <end position="545"/>
    </location>
</feature>
<name>A0A101FYC1_9CHLR</name>
<accession>A0A101FYC1</accession>
<keyword evidence="8" id="KW-0238">DNA-binding</keyword>
<dbReference type="CDD" id="cd04488">
    <property type="entry name" value="RecG_wedge_OBF"/>
    <property type="match status" value="1"/>
</dbReference>
<feature type="domain" description="Helicase C-terminal" evidence="17">
    <location>
        <begin position="564"/>
        <end position="730"/>
    </location>
</feature>
<dbReference type="SUPFAM" id="SSF50249">
    <property type="entry name" value="Nucleic acid-binding proteins"/>
    <property type="match status" value="1"/>
</dbReference>
<dbReference type="InterPro" id="IPR001650">
    <property type="entry name" value="Helicase_C-like"/>
</dbReference>
<keyword evidence="9 15" id="KW-0233">DNA recombination</keyword>
<evidence type="ECO:0000256" key="6">
    <source>
        <dbReference type="ARBA" id="ARBA00022806"/>
    </source>
</evidence>
<keyword evidence="4 15" id="KW-0227">DNA damage</keyword>
<dbReference type="AlphaFoldDB" id="A0A101FYC1"/>
<dbReference type="InterPro" id="IPR014001">
    <property type="entry name" value="Helicase_ATP-bd"/>
</dbReference>
<dbReference type="SMART" id="SM00490">
    <property type="entry name" value="HELICc"/>
    <property type="match status" value="1"/>
</dbReference>
<dbReference type="NCBIfam" id="NF008165">
    <property type="entry name" value="PRK10917.1-3"/>
    <property type="match status" value="1"/>
</dbReference>
<evidence type="ECO:0000259" key="16">
    <source>
        <dbReference type="PROSITE" id="PS51192"/>
    </source>
</evidence>
<keyword evidence="3 15" id="KW-0547">Nucleotide-binding</keyword>
<evidence type="ECO:0000256" key="14">
    <source>
        <dbReference type="ARBA" id="ARBA00048988"/>
    </source>
</evidence>
<evidence type="ECO:0000256" key="12">
    <source>
        <dbReference type="ARBA" id="ARBA00034617"/>
    </source>
</evidence>
<evidence type="ECO:0000256" key="1">
    <source>
        <dbReference type="ARBA" id="ARBA00007504"/>
    </source>
</evidence>
<dbReference type="InterPro" id="IPR047112">
    <property type="entry name" value="RecG/Mfd"/>
</dbReference>
<proteinExistence type="inferred from homology"/>
<dbReference type="Proteomes" id="UP000064249">
    <property type="component" value="Unassembled WGS sequence"/>
</dbReference>
<evidence type="ECO:0000256" key="13">
    <source>
        <dbReference type="ARBA" id="ARBA00034808"/>
    </source>
</evidence>
<dbReference type="Pfam" id="PF19833">
    <property type="entry name" value="RecG_dom3_C"/>
    <property type="match status" value="1"/>
</dbReference>
<dbReference type="PANTHER" id="PTHR47964:SF1">
    <property type="entry name" value="ATP-DEPENDENT DNA HELICASE HOMOLOG RECG, CHLOROPLASTIC"/>
    <property type="match status" value="1"/>
</dbReference>
<dbReference type="CDD" id="cd17992">
    <property type="entry name" value="DEXHc_RecG"/>
    <property type="match status" value="1"/>
</dbReference>
<evidence type="ECO:0000256" key="10">
    <source>
        <dbReference type="ARBA" id="ARBA00023204"/>
    </source>
</evidence>
<dbReference type="GO" id="GO:0003677">
    <property type="term" value="F:DNA binding"/>
    <property type="evidence" value="ECO:0007669"/>
    <property type="project" value="UniProtKB-KW"/>
</dbReference>
<comment type="similarity">
    <text evidence="1 15">Belongs to the helicase family. RecG subfamily.</text>
</comment>
<dbReference type="GO" id="GO:0006310">
    <property type="term" value="P:DNA recombination"/>
    <property type="evidence" value="ECO:0007669"/>
    <property type="project" value="UniProtKB-UniRule"/>
</dbReference>
<dbReference type="SMART" id="SM00487">
    <property type="entry name" value="DEXDc"/>
    <property type="match status" value="1"/>
</dbReference>
<comment type="catalytic activity">
    <reaction evidence="14 15">
        <text>ATP + H2O = ADP + phosphate + H(+)</text>
        <dbReference type="Rhea" id="RHEA:13065"/>
        <dbReference type="ChEBI" id="CHEBI:15377"/>
        <dbReference type="ChEBI" id="CHEBI:15378"/>
        <dbReference type="ChEBI" id="CHEBI:30616"/>
        <dbReference type="ChEBI" id="CHEBI:43474"/>
        <dbReference type="ChEBI" id="CHEBI:456216"/>
        <dbReference type="EC" id="5.6.2.4"/>
    </reaction>
</comment>